<feature type="compositionally biased region" description="Basic and acidic residues" evidence="1">
    <location>
        <begin position="43"/>
        <end position="52"/>
    </location>
</feature>
<comment type="caution">
    <text evidence="2">The sequence shown here is derived from an EMBL/GenBank/DDBJ whole genome shotgun (WGS) entry which is preliminary data.</text>
</comment>
<protein>
    <submittedName>
        <fullName evidence="2">Uncharacterized protein</fullName>
    </submittedName>
</protein>
<reference evidence="2 3" key="1">
    <citation type="submission" date="2024-03" db="EMBL/GenBank/DDBJ databases">
        <title>Aureococcus anophagefferens CCMP1851 and Kratosvirus quantuckense: Draft genome of a second virus-susceptible host strain in the model system.</title>
        <authorList>
            <person name="Chase E."/>
            <person name="Truchon A.R."/>
            <person name="Schepens W."/>
            <person name="Wilhelm S.W."/>
        </authorList>
    </citation>
    <scope>NUCLEOTIDE SEQUENCE [LARGE SCALE GENOMIC DNA]</scope>
    <source>
        <strain evidence="2 3">CCMP1851</strain>
    </source>
</reference>
<feature type="region of interest" description="Disordered" evidence="1">
    <location>
        <begin position="19"/>
        <end position="52"/>
    </location>
</feature>
<proteinExistence type="predicted"/>
<evidence type="ECO:0000313" key="3">
    <source>
        <dbReference type="Proteomes" id="UP001363151"/>
    </source>
</evidence>
<keyword evidence="3" id="KW-1185">Reference proteome</keyword>
<accession>A0ABR1FK57</accession>
<evidence type="ECO:0000313" key="2">
    <source>
        <dbReference type="EMBL" id="KAK7232336.1"/>
    </source>
</evidence>
<dbReference type="Proteomes" id="UP001363151">
    <property type="component" value="Unassembled WGS sequence"/>
</dbReference>
<name>A0ABR1FK57_AURAN</name>
<sequence>MAKAQRKKEQLDSLQERWTIGSGSISNDGDVAVAGDTQGESVDGTKKGIIES</sequence>
<dbReference type="EMBL" id="JBBJCI010000369">
    <property type="protein sequence ID" value="KAK7232336.1"/>
    <property type="molecule type" value="Genomic_DNA"/>
</dbReference>
<gene>
    <name evidence="2" type="ORF">SO694_0003323</name>
</gene>
<evidence type="ECO:0000256" key="1">
    <source>
        <dbReference type="SAM" id="MobiDB-lite"/>
    </source>
</evidence>
<organism evidence="2 3">
    <name type="scientific">Aureococcus anophagefferens</name>
    <name type="common">Harmful bloom alga</name>
    <dbReference type="NCBI Taxonomy" id="44056"/>
    <lineage>
        <taxon>Eukaryota</taxon>
        <taxon>Sar</taxon>
        <taxon>Stramenopiles</taxon>
        <taxon>Ochrophyta</taxon>
        <taxon>Pelagophyceae</taxon>
        <taxon>Pelagomonadales</taxon>
        <taxon>Pelagomonadaceae</taxon>
        <taxon>Aureococcus</taxon>
    </lineage>
</organism>